<accession>A0A6B8HLE0</accession>
<evidence type="ECO:0000313" key="1">
    <source>
        <dbReference type="EMBL" id="MBH1652299.1"/>
    </source>
</evidence>
<sequence length="371" mass="40557">MLPALLRTALLTVALSAWLPAQALAAGSLKAANSKARAFIQQAMQEHRIPGLQLAVVQYGKVVLLENYGFANVENRVPVTGKTLFPINSATKSFTGVAMMQLVQDGRVDLDAPLSRYLDDVPATWRGVRIRQLLGHTSGLPEIIDSQGAFGGATEPEAWSAVEARPLEVSPGEQFSYNQTNYGLLSRIIVKLSGQPYERFVTQRQFDVAGMPSTTFGDSYDLVAGAATIYSVSPRGSLAPDDGERLSHWIYEMPYSLWAGGGIQTTAEELSRWIIALSQDQLIDDAHVQRMWQQEPLNSGAKSDWALGWPVLKADRPRQVAGIGGARAAFVVYPDEDLAVIVLTNLAGANPQRFVRRIGEFYQSRTNDSTH</sequence>
<dbReference type="InterPro" id="IPR012338">
    <property type="entry name" value="Beta-lactam/transpept-like"/>
</dbReference>
<reference evidence="1" key="1">
    <citation type="submission" date="2020-11" db="EMBL/GenBank/DDBJ databases">
        <title>Enhanced detection system for hospital associated transmission using whole genome sequencing surveillance.</title>
        <authorList>
            <person name="Harrison L.H."/>
            <person name="Van Tyne D."/>
            <person name="Marsh J.W."/>
            <person name="Griffith M.P."/>
            <person name="Snyder D.J."/>
            <person name="Cooper V.S."/>
            <person name="Mustapha M."/>
        </authorList>
    </citation>
    <scope>NUCLEOTIDE SEQUENCE</scope>
    <source>
        <strain evidence="1">STEN00091</strain>
    </source>
</reference>
<evidence type="ECO:0000313" key="2">
    <source>
        <dbReference type="Proteomes" id="UP000625930"/>
    </source>
</evidence>
<dbReference type="PANTHER" id="PTHR46825">
    <property type="entry name" value="D-ALANYL-D-ALANINE-CARBOXYPEPTIDASE/ENDOPEPTIDASE AMPH"/>
    <property type="match status" value="1"/>
</dbReference>
<dbReference type="PANTHER" id="PTHR46825:SF9">
    <property type="entry name" value="BETA-LACTAMASE-RELATED DOMAIN-CONTAINING PROTEIN"/>
    <property type="match status" value="1"/>
</dbReference>
<comment type="caution">
    <text evidence="1">The sequence shown here is derived from an EMBL/GenBank/DDBJ whole genome shotgun (WGS) entry which is preliminary data.</text>
</comment>
<dbReference type="SUPFAM" id="SSF56601">
    <property type="entry name" value="beta-lactamase/transpeptidase-like"/>
    <property type="match status" value="1"/>
</dbReference>
<dbReference type="AlphaFoldDB" id="A0A6B8HLE0"/>
<dbReference type="EMBL" id="JADUNP010000014">
    <property type="protein sequence ID" value="MBH1652299.1"/>
    <property type="molecule type" value="Genomic_DNA"/>
</dbReference>
<dbReference type="Gene3D" id="3.40.710.10">
    <property type="entry name" value="DD-peptidase/beta-lactamase superfamily"/>
    <property type="match status" value="1"/>
</dbReference>
<organism evidence="1 2">
    <name type="scientific">Stenotrophomonas maltophilia</name>
    <name type="common">Pseudomonas maltophilia</name>
    <name type="synonym">Xanthomonas maltophilia</name>
    <dbReference type="NCBI Taxonomy" id="40324"/>
    <lineage>
        <taxon>Bacteria</taxon>
        <taxon>Pseudomonadati</taxon>
        <taxon>Pseudomonadota</taxon>
        <taxon>Gammaproteobacteria</taxon>
        <taxon>Lysobacterales</taxon>
        <taxon>Lysobacteraceae</taxon>
        <taxon>Stenotrophomonas</taxon>
        <taxon>Stenotrophomonas maltophilia group</taxon>
    </lineage>
</organism>
<gene>
    <name evidence="1" type="ORF">I5U67_08970</name>
</gene>
<dbReference type="Proteomes" id="UP000625930">
    <property type="component" value="Unassembled WGS sequence"/>
</dbReference>
<dbReference type="InterPro" id="IPR001466">
    <property type="entry name" value="Beta-lactam-related"/>
</dbReference>
<dbReference type="Pfam" id="PF00144">
    <property type="entry name" value="Beta-lactamase"/>
    <property type="match status" value="1"/>
</dbReference>
<dbReference type="InterPro" id="IPR050491">
    <property type="entry name" value="AmpC-like"/>
</dbReference>
<name>A0A6B8HLE0_STEMA</name>
<proteinExistence type="predicted"/>
<protein>
    <submittedName>
        <fullName evidence="1">Beta-lactamase family protein</fullName>
    </submittedName>
</protein>
<dbReference type="RefSeq" id="WP_049453260.1">
    <property type="nucleotide sequence ID" value="NZ_CP011010.1"/>
</dbReference>